<dbReference type="EMBL" id="HG793147">
    <property type="protein sequence ID" value="CRL25226.1"/>
    <property type="molecule type" value="Genomic_DNA"/>
</dbReference>
<proteinExistence type="predicted"/>
<reference evidence="2 3" key="1">
    <citation type="journal article" date="2014" name="Nat. Commun.">
        <title>Multiple recent horizontal transfers of a large genomic region in cheese making fungi.</title>
        <authorList>
            <person name="Cheeseman K."/>
            <person name="Ropars J."/>
            <person name="Renault P."/>
            <person name="Dupont J."/>
            <person name="Gouzy J."/>
            <person name="Branca A."/>
            <person name="Abraham A.L."/>
            <person name="Ceppi M."/>
            <person name="Conseiller E."/>
            <person name="Debuchy R."/>
            <person name="Malagnac F."/>
            <person name="Goarin A."/>
            <person name="Silar P."/>
            <person name="Lacoste S."/>
            <person name="Sallet E."/>
            <person name="Bensimon A."/>
            <person name="Giraud T."/>
            <person name="Brygoo Y."/>
        </authorList>
    </citation>
    <scope>NUCLEOTIDE SEQUENCE [LARGE SCALE GENOMIC DNA]</scope>
    <source>
        <strain evidence="3">FM 013</strain>
    </source>
</reference>
<evidence type="ECO:0000256" key="1">
    <source>
        <dbReference type="SAM" id="MobiDB-lite"/>
    </source>
</evidence>
<feature type="region of interest" description="Disordered" evidence="1">
    <location>
        <begin position="1"/>
        <end position="30"/>
    </location>
</feature>
<feature type="compositionally biased region" description="Basic and acidic residues" evidence="1">
    <location>
        <begin position="17"/>
        <end position="30"/>
    </location>
</feature>
<accession>A0A0G4PFZ3</accession>
<evidence type="ECO:0000313" key="2">
    <source>
        <dbReference type="EMBL" id="CRL25226.1"/>
    </source>
</evidence>
<gene>
    <name evidence="2" type="ORF">PCAMFM013_S014g000122</name>
</gene>
<evidence type="ECO:0000313" key="3">
    <source>
        <dbReference type="Proteomes" id="UP000053732"/>
    </source>
</evidence>
<name>A0A0G4PFZ3_PENC3</name>
<organism evidence="2 3">
    <name type="scientific">Penicillium camemberti (strain FM 013)</name>
    <dbReference type="NCBI Taxonomy" id="1429867"/>
    <lineage>
        <taxon>Eukaryota</taxon>
        <taxon>Fungi</taxon>
        <taxon>Dikarya</taxon>
        <taxon>Ascomycota</taxon>
        <taxon>Pezizomycotina</taxon>
        <taxon>Eurotiomycetes</taxon>
        <taxon>Eurotiomycetidae</taxon>
        <taxon>Eurotiales</taxon>
        <taxon>Aspergillaceae</taxon>
        <taxon>Penicillium</taxon>
    </lineage>
</organism>
<dbReference type="Proteomes" id="UP000053732">
    <property type="component" value="Unassembled WGS sequence"/>
</dbReference>
<dbReference type="AlphaFoldDB" id="A0A0G4PFZ3"/>
<protein>
    <submittedName>
        <fullName evidence="2">Str. FM013</fullName>
    </submittedName>
</protein>
<keyword evidence="3" id="KW-1185">Reference proteome</keyword>
<sequence length="101" mass="11178">MVSHPRLSRVHPASEPATDHRQLTKQLHNDPLSRHVVDERGVARQSARVFDMQSLEDGLPLDYGGSTLDSALEMGLAAFVQTLPTNIFWFSTGVFPTSLGY</sequence>